<dbReference type="Gene3D" id="3.30.2010.10">
    <property type="entry name" value="Metalloproteases ('zincins'), catalytic domain"/>
    <property type="match status" value="1"/>
</dbReference>
<comment type="cofactor">
    <cofactor evidence="1">
        <name>Zn(2+)</name>
        <dbReference type="ChEBI" id="CHEBI:29105"/>
    </cofactor>
</comment>
<feature type="transmembrane region" description="Helical" evidence="7">
    <location>
        <begin position="187"/>
        <end position="210"/>
    </location>
</feature>
<feature type="transmembrane region" description="Helical" evidence="7">
    <location>
        <begin position="302"/>
        <end position="325"/>
    </location>
</feature>
<keyword evidence="7" id="KW-0472">Membrane</keyword>
<dbReference type="InterPro" id="IPR032456">
    <property type="entry name" value="Peptidase_M48_N"/>
</dbReference>
<dbReference type="InterPro" id="IPR027057">
    <property type="entry name" value="CAXX_Prtase_1"/>
</dbReference>
<reference evidence="11 12" key="1">
    <citation type="submission" date="2020-10" db="EMBL/GenBank/DDBJ databases">
        <title>Phylogeny of dyella-like bacteria.</title>
        <authorList>
            <person name="Fu J."/>
        </authorList>
    </citation>
    <scope>NUCLEOTIDE SEQUENCE [LARGE SCALE GENOMIC DNA]</scope>
    <source>
        <strain evidence="11 12">BB4</strain>
    </source>
</reference>
<evidence type="ECO:0000256" key="8">
    <source>
        <dbReference type="SAM" id="SignalP"/>
    </source>
</evidence>
<keyword evidence="7" id="KW-1133">Transmembrane helix</keyword>
<evidence type="ECO:0000259" key="9">
    <source>
        <dbReference type="Pfam" id="PF01435"/>
    </source>
</evidence>
<feature type="domain" description="Peptidase M48" evidence="9">
    <location>
        <begin position="222"/>
        <end position="422"/>
    </location>
</feature>
<proteinExistence type="predicted"/>
<sequence length="447" mass="49629">MKQVLAFMLVVVLMLVSIAATAHQVAGAIPVAASNTLPPSVAHFDADVATNAYLAQLSPEAKAKSDAYFEGGYWLMLWDLLWALGVAWLLLGTRLSVRVRDRVERLTRFRWLQTMIYAVPYLVLTTVLTLPLTFYEGYVREHQYGLSNQDVGQWLGDQAKSLMVTLIFGTVLLAMIYAVIRKAGRTWWIWAAGIGVAFVIFSTTIQPVYIDPLFNTYKSLPDTPLKAEILSMARANGIPAANVYEYDASRRSSVVSANVSGLFGTTRINLNDNLINRSTIAQIEGVLGHEMGHYVLNHYYKFILALGVIIVIVFALVNWSLGWMLRSWGARWGIRDAGDVAGMPLLVALLTLFFFISTPARNTVTRTIETEADIFGLNAAREPDGVAQVYVALSKSRKMCPSPAEEFIFFDHPSGWNRIHRAMVWKGEHLGDPDIRAQDATAPLGAR</sequence>
<keyword evidence="7" id="KW-0812">Transmembrane</keyword>
<evidence type="ECO:0000256" key="4">
    <source>
        <dbReference type="ARBA" id="ARBA00022801"/>
    </source>
</evidence>
<dbReference type="PANTHER" id="PTHR10120">
    <property type="entry name" value="CAAX PRENYL PROTEASE 1"/>
    <property type="match status" value="1"/>
</dbReference>
<gene>
    <name evidence="11" type="ORF">ISS97_02570</name>
</gene>
<dbReference type="Pfam" id="PF01435">
    <property type="entry name" value="Peptidase_M48"/>
    <property type="match status" value="1"/>
</dbReference>
<accession>A0ABW8K001</accession>
<evidence type="ECO:0000256" key="1">
    <source>
        <dbReference type="ARBA" id="ARBA00001947"/>
    </source>
</evidence>
<dbReference type="Pfam" id="PF16491">
    <property type="entry name" value="Peptidase_M48_N"/>
    <property type="match status" value="1"/>
</dbReference>
<dbReference type="EMBL" id="JADIKD010000006">
    <property type="protein sequence ID" value="MFK2916136.1"/>
    <property type="molecule type" value="Genomic_DNA"/>
</dbReference>
<feature type="signal peptide" evidence="8">
    <location>
        <begin position="1"/>
        <end position="22"/>
    </location>
</feature>
<organism evidence="11 12">
    <name type="scientific">Dyella koreensis</name>
    <dbReference type="NCBI Taxonomy" id="311235"/>
    <lineage>
        <taxon>Bacteria</taxon>
        <taxon>Pseudomonadati</taxon>
        <taxon>Pseudomonadota</taxon>
        <taxon>Gammaproteobacteria</taxon>
        <taxon>Lysobacterales</taxon>
        <taxon>Rhodanobacteraceae</taxon>
        <taxon>Dyella</taxon>
    </lineage>
</organism>
<comment type="caution">
    <text evidence="11">The sequence shown here is derived from an EMBL/GenBank/DDBJ whole genome shotgun (WGS) entry which is preliminary data.</text>
</comment>
<evidence type="ECO:0000256" key="7">
    <source>
        <dbReference type="SAM" id="Phobius"/>
    </source>
</evidence>
<dbReference type="Proteomes" id="UP001620408">
    <property type="component" value="Unassembled WGS sequence"/>
</dbReference>
<dbReference type="CDD" id="cd07343">
    <property type="entry name" value="M48A_Zmpste24p_like"/>
    <property type="match status" value="1"/>
</dbReference>
<feature type="transmembrane region" description="Helical" evidence="7">
    <location>
        <begin position="337"/>
        <end position="356"/>
    </location>
</feature>
<dbReference type="InterPro" id="IPR001915">
    <property type="entry name" value="Peptidase_M48"/>
</dbReference>
<keyword evidence="3" id="KW-0479">Metal-binding</keyword>
<keyword evidence="2" id="KW-0645">Protease</keyword>
<evidence type="ECO:0000313" key="12">
    <source>
        <dbReference type="Proteomes" id="UP001620408"/>
    </source>
</evidence>
<evidence type="ECO:0000259" key="10">
    <source>
        <dbReference type="Pfam" id="PF16491"/>
    </source>
</evidence>
<feature type="transmembrane region" description="Helical" evidence="7">
    <location>
        <begin position="114"/>
        <end position="135"/>
    </location>
</feature>
<dbReference type="RefSeq" id="WP_379984793.1">
    <property type="nucleotide sequence ID" value="NZ_JADIKD010000006.1"/>
</dbReference>
<evidence type="ECO:0000256" key="2">
    <source>
        <dbReference type="ARBA" id="ARBA00022670"/>
    </source>
</evidence>
<keyword evidence="4" id="KW-0378">Hydrolase</keyword>
<protein>
    <submittedName>
        <fullName evidence="11">M48 family metallopeptidase</fullName>
    </submittedName>
</protein>
<keyword evidence="6" id="KW-0482">Metalloprotease</keyword>
<feature type="transmembrane region" description="Helical" evidence="7">
    <location>
        <begin position="162"/>
        <end position="180"/>
    </location>
</feature>
<feature type="transmembrane region" description="Helical" evidence="7">
    <location>
        <begin position="73"/>
        <end position="93"/>
    </location>
</feature>
<evidence type="ECO:0000256" key="6">
    <source>
        <dbReference type="ARBA" id="ARBA00023049"/>
    </source>
</evidence>
<evidence type="ECO:0000256" key="3">
    <source>
        <dbReference type="ARBA" id="ARBA00022723"/>
    </source>
</evidence>
<keyword evidence="12" id="KW-1185">Reference proteome</keyword>
<keyword evidence="5" id="KW-0862">Zinc</keyword>
<keyword evidence="8" id="KW-0732">Signal</keyword>
<evidence type="ECO:0000256" key="5">
    <source>
        <dbReference type="ARBA" id="ARBA00022833"/>
    </source>
</evidence>
<evidence type="ECO:0000313" key="11">
    <source>
        <dbReference type="EMBL" id="MFK2916136.1"/>
    </source>
</evidence>
<name>A0ABW8K001_9GAMM</name>
<feature type="domain" description="CAAX prenyl protease 1 N-terminal" evidence="10">
    <location>
        <begin position="56"/>
        <end position="216"/>
    </location>
</feature>
<feature type="chain" id="PRO_5047503815" evidence="8">
    <location>
        <begin position="23"/>
        <end position="447"/>
    </location>
</feature>